<dbReference type="AlphaFoldDB" id="A0A160TTQ9"/>
<organism evidence="1">
    <name type="scientific">hydrothermal vent metagenome</name>
    <dbReference type="NCBI Taxonomy" id="652676"/>
    <lineage>
        <taxon>unclassified sequences</taxon>
        <taxon>metagenomes</taxon>
        <taxon>ecological metagenomes</taxon>
    </lineage>
</organism>
<proteinExistence type="predicted"/>
<accession>A0A160TTQ9</accession>
<evidence type="ECO:0000313" key="1">
    <source>
        <dbReference type="EMBL" id="CUS53543.1"/>
    </source>
</evidence>
<sequence>MRKKTENPRSTQKSFRITEDAAEEILQSMSQTNPTTGSLRIAAKRRPDGSIDYAMGFDEADDTDTVLEQYSVEVLIGVTSLDLLAGALLDCVRLETNGAKEFIFLNPNDPQFVPPDANVCE</sequence>
<dbReference type="InterPro" id="IPR035903">
    <property type="entry name" value="HesB-like_dom_sf"/>
</dbReference>
<dbReference type="Gene3D" id="2.60.300.12">
    <property type="entry name" value="HesB-like domain"/>
    <property type="match status" value="1"/>
</dbReference>
<protein>
    <submittedName>
        <fullName evidence="1">IscA-like protein, DsrR</fullName>
    </submittedName>
</protein>
<gene>
    <name evidence="1" type="ORF">MGWOODY_XGa1488</name>
</gene>
<name>A0A160TTQ9_9ZZZZ</name>
<dbReference type="EMBL" id="CZRL01000097">
    <property type="protein sequence ID" value="CUS53543.1"/>
    <property type="molecule type" value="Genomic_DNA"/>
</dbReference>
<reference evidence="1" key="1">
    <citation type="submission" date="2015-10" db="EMBL/GenBank/DDBJ databases">
        <authorList>
            <person name="Gilbert D.G."/>
        </authorList>
    </citation>
    <scope>NUCLEOTIDE SEQUENCE</scope>
</reference>
<dbReference type="SUPFAM" id="SSF89360">
    <property type="entry name" value="HesB-like domain"/>
    <property type="match status" value="1"/>
</dbReference>